<dbReference type="GO" id="GO:0003676">
    <property type="term" value="F:nucleic acid binding"/>
    <property type="evidence" value="ECO:0007669"/>
    <property type="project" value="InterPro"/>
</dbReference>
<dbReference type="OrthoDB" id="10068564at2759"/>
<dbReference type="InterPro" id="IPR036397">
    <property type="entry name" value="RNaseH_sf"/>
</dbReference>
<name>A0A3M7QLF6_BRAPC</name>
<dbReference type="InterPro" id="IPR050951">
    <property type="entry name" value="Retrovirus_Pol_polyprotein"/>
</dbReference>
<dbReference type="EMBL" id="REGN01005764">
    <property type="protein sequence ID" value="RNA12119.1"/>
    <property type="molecule type" value="Genomic_DNA"/>
</dbReference>
<proteinExistence type="predicted"/>
<dbReference type="PANTHER" id="PTHR37984">
    <property type="entry name" value="PROTEIN CBG26694"/>
    <property type="match status" value="1"/>
</dbReference>
<feature type="non-terminal residue" evidence="1">
    <location>
        <position position="1"/>
    </location>
</feature>
<dbReference type="SUPFAM" id="SSF53098">
    <property type="entry name" value="Ribonuclease H-like"/>
    <property type="match status" value="1"/>
</dbReference>
<comment type="caution">
    <text evidence="1">The sequence shown here is derived from an EMBL/GenBank/DDBJ whole genome shotgun (WGS) entry which is preliminary data.</text>
</comment>
<sequence length="110" mass="12329">VWFAARDAAVDSLMDQCPPCQLDEAVNTAQPLQPSVFPERAWQKLATDFWGPLPNGHELMVVQDLMSRFVVVFEVTTTASEYVLPQLESLFSLIGIPDDHHTLTETSRTL</sequence>
<gene>
    <name evidence="1" type="ORF">BpHYR1_033961</name>
</gene>
<dbReference type="PANTHER" id="PTHR37984:SF11">
    <property type="entry name" value="INTEGRASE CATALYTIC DOMAIN-CONTAINING PROTEIN"/>
    <property type="match status" value="1"/>
</dbReference>
<dbReference type="Proteomes" id="UP000276133">
    <property type="component" value="Unassembled WGS sequence"/>
</dbReference>
<accession>A0A3M7QLF6</accession>
<evidence type="ECO:0000313" key="1">
    <source>
        <dbReference type="EMBL" id="RNA12119.1"/>
    </source>
</evidence>
<keyword evidence="2" id="KW-1185">Reference proteome</keyword>
<dbReference type="Gene3D" id="3.30.420.10">
    <property type="entry name" value="Ribonuclease H-like superfamily/Ribonuclease H"/>
    <property type="match status" value="1"/>
</dbReference>
<evidence type="ECO:0000313" key="2">
    <source>
        <dbReference type="Proteomes" id="UP000276133"/>
    </source>
</evidence>
<dbReference type="AlphaFoldDB" id="A0A3M7QLF6"/>
<protein>
    <submittedName>
        <fullName evidence="1">Uncharacterized protein</fullName>
    </submittedName>
</protein>
<organism evidence="1 2">
    <name type="scientific">Brachionus plicatilis</name>
    <name type="common">Marine rotifer</name>
    <name type="synonym">Brachionus muelleri</name>
    <dbReference type="NCBI Taxonomy" id="10195"/>
    <lineage>
        <taxon>Eukaryota</taxon>
        <taxon>Metazoa</taxon>
        <taxon>Spiralia</taxon>
        <taxon>Gnathifera</taxon>
        <taxon>Rotifera</taxon>
        <taxon>Eurotatoria</taxon>
        <taxon>Monogononta</taxon>
        <taxon>Pseudotrocha</taxon>
        <taxon>Ploima</taxon>
        <taxon>Brachionidae</taxon>
        <taxon>Brachionus</taxon>
    </lineage>
</organism>
<dbReference type="InterPro" id="IPR012337">
    <property type="entry name" value="RNaseH-like_sf"/>
</dbReference>
<reference evidence="1 2" key="1">
    <citation type="journal article" date="2018" name="Sci. Rep.">
        <title>Genomic signatures of local adaptation to the degree of environmental predictability in rotifers.</title>
        <authorList>
            <person name="Franch-Gras L."/>
            <person name="Hahn C."/>
            <person name="Garcia-Roger E.M."/>
            <person name="Carmona M.J."/>
            <person name="Serra M."/>
            <person name="Gomez A."/>
        </authorList>
    </citation>
    <scope>NUCLEOTIDE SEQUENCE [LARGE SCALE GENOMIC DNA]</scope>
    <source>
        <strain evidence="1">HYR1</strain>
    </source>
</reference>